<accession>A0AAD4I822</accession>
<protein>
    <submittedName>
        <fullName evidence="2">Uncharacterized protein</fullName>
    </submittedName>
</protein>
<organism evidence="2 3">
    <name type="scientific">Alternaria panax</name>
    <dbReference type="NCBI Taxonomy" id="48097"/>
    <lineage>
        <taxon>Eukaryota</taxon>
        <taxon>Fungi</taxon>
        <taxon>Dikarya</taxon>
        <taxon>Ascomycota</taxon>
        <taxon>Pezizomycotina</taxon>
        <taxon>Dothideomycetes</taxon>
        <taxon>Pleosporomycetidae</taxon>
        <taxon>Pleosporales</taxon>
        <taxon>Pleosporineae</taxon>
        <taxon>Pleosporaceae</taxon>
        <taxon>Alternaria</taxon>
        <taxon>Alternaria sect. Panax</taxon>
    </lineage>
</organism>
<sequence length="121" mass="13246">MSEYFGGVEALSGGLANQEQLRRNAMRKLEAEGKIEKGSLEREMASIDHDGEAARKKTKKEVGRVEVTREEYQSGKDSGEGSTATTVYEAPPTYTLKENGSEGDEKTSTGVKGAVRKLFKR</sequence>
<name>A0AAD4I822_9PLEO</name>
<evidence type="ECO:0000313" key="2">
    <source>
        <dbReference type="EMBL" id="KAG9186284.1"/>
    </source>
</evidence>
<evidence type="ECO:0000256" key="1">
    <source>
        <dbReference type="SAM" id="MobiDB-lite"/>
    </source>
</evidence>
<proteinExistence type="predicted"/>
<keyword evidence="3" id="KW-1185">Reference proteome</keyword>
<dbReference type="EMBL" id="JAANER010000009">
    <property type="protein sequence ID" value="KAG9186284.1"/>
    <property type="molecule type" value="Genomic_DNA"/>
</dbReference>
<dbReference type="AlphaFoldDB" id="A0AAD4I822"/>
<feature type="compositionally biased region" description="Basic and acidic residues" evidence="1">
    <location>
        <begin position="68"/>
        <end position="79"/>
    </location>
</feature>
<comment type="caution">
    <text evidence="2">The sequence shown here is derived from an EMBL/GenBank/DDBJ whole genome shotgun (WGS) entry which is preliminary data.</text>
</comment>
<dbReference type="Proteomes" id="UP001199106">
    <property type="component" value="Unassembled WGS sequence"/>
</dbReference>
<evidence type="ECO:0000313" key="3">
    <source>
        <dbReference type="Proteomes" id="UP001199106"/>
    </source>
</evidence>
<gene>
    <name evidence="2" type="ORF">G6011_02840</name>
</gene>
<feature type="region of interest" description="Disordered" evidence="1">
    <location>
        <begin position="68"/>
        <end position="121"/>
    </location>
</feature>
<reference evidence="2" key="1">
    <citation type="submission" date="2021-07" db="EMBL/GenBank/DDBJ databases">
        <title>Genome Resource of American Ginseng Black Spot Pathogen Alternaria panax.</title>
        <authorList>
            <person name="Qiu C."/>
            <person name="Wang W."/>
            <person name="Liu Z."/>
        </authorList>
    </citation>
    <scope>NUCLEOTIDE SEQUENCE</scope>
    <source>
        <strain evidence="2">BNCC115425</strain>
    </source>
</reference>